<dbReference type="EMBL" id="JACWZY010000074">
    <property type="protein sequence ID" value="MBD2705829.1"/>
    <property type="molecule type" value="Genomic_DNA"/>
</dbReference>
<feature type="domain" description="DUF4440" evidence="1">
    <location>
        <begin position="35"/>
        <end position="137"/>
    </location>
</feature>
<dbReference type="AlphaFoldDB" id="A0A927AWT4"/>
<reference evidence="2" key="1">
    <citation type="submission" date="2020-09" db="EMBL/GenBank/DDBJ databases">
        <authorList>
            <person name="Kim M.K."/>
        </authorList>
    </citation>
    <scope>NUCLEOTIDE SEQUENCE</scope>
    <source>
        <strain evidence="2">BT702</strain>
    </source>
</reference>
<evidence type="ECO:0000259" key="1">
    <source>
        <dbReference type="Pfam" id="PF14534"/>
    </source>
</evidence>
<proteinExistence type="predicted"/>
<dbReference type="Proteomes" id="UP000598820">
    <property type="component" value="Unassembled WGS sequence"/>
</dbReference>
<name>A0A927AWT4_9BACT</name>
<organism evidence="2 3">
    <name type="scientific">Spirosoma profusum</name>
    <dbReference type="NCBI Taxonomy" id="2771354"/>
    <lineage>
        <taxon>Bacteria</taxon>
        <taxon>Pseudomonadati</taxon>
        <taxon>Bacteroidota</taxon>
        <taxon>Cytophagia</taxon>
        <taxon>Cytophagales</taxon>
        <taxon>Cytophagaceae</taxon>
        <taxon>Spirosoma</taxon>
    </lineage>
</organism>
<dbReference type="InterPro" id="IPR032710">
    <property type="entry name" value="NTF2-like_dom_sf"/>
</dbReference>
<accession>A0A927AWT4</accession>
<dbReference type="InterPro" id="IPR027843">
    <property type="entry name" value="DUF4440"/>
</dbReference>
<evidence type="ECO:0000313" key="2">
    <source>
        <dbReference type="EMBL" id="MBD2705829.1"/>
    </source>
</evidence>
<keyword evidence="3" id="KW-1185">Reference proteome</keyword>
<dbReference type="RefSeq" id="WP_190893611.1">
    <property type="nucleotide sequence ID" value="NZ_JACWZY010000074.1"/>
</dbReference>
<dbReference type="Gene3D" id="3.10.450.50">
    <property type="match status" value="1"/>
</dbReference>
<protein>
    <submittedName>
        <fullName evidence="2">Nuclear transport factor 2 family protein</fullName>
    </submittedName>
</protein>
<evidence type="ECO:0000313" key="3">
    <source>
        <dbReference type="Proteomes" id="UP000598820"/>
    </source>
</evidence>
<comment type="caution">
    <text evidence="2">The sequence shown here is derived from an EMBL/GenBank/DDBJ whole genome shotgun (WGS) entry which is preliminary data.</text>
</comment>
<gene>
    <name evidence="2" type="ORF">IC229_34840</name>
</gene>
<dbReference type="Pfam" id="PF14534">
    <property type="entry name" value="DUF4440"/>
    <property type="match status" value="1"/>
</dbReference>
<dbReference type="SUPFAM" id="SSF54427">
    <property type="entry name" value="NTF2-like"/>
    <property type="match status" value="1"/>
</dbReference>
<sequence length="153" mass="17509">MLGLLMLANYTVAQTNNRRTTSDSAQVWEREVLLTEERWDEAIVRKDTALLRNILTDNFLLIGADGSLTNKDQLIRYVANPDIITDPFRTEDVLVRFAGETAIVTGRFNQTQHYKGAVYRNAFRYTDVYVRQKGIWKALTAQSTRIPEKPAAK</sequence>